<dbReference type="Proteomes" id="UP000001542">
    <property type="component" value="Unassembled WGS sequence"/>
</dbReference>
<dbReference type="InParanoid" id="A2FXL2"/>
<dbReference type="SMR" id="A2FXL2"/>
<feature type="coiled-coil region" evidence="1">
    <location>
        <begin position="18"/>
        <end position="52"/>
    </location>
</feature>
<dbReference type="VEuPathDB" id="TrichDB:TVAGG3_0092680"/>
<organism evidence="2 3">
    <name type="scientific">Trichomonas vaginalis (strain ATCC PRA-98 / G3)</name>
    <dbReference type="NCBI Taxonomy" id="412133"/>
    <lineage>
        <taxon>Eukaryota</taxon>
        <taxon>Metamonada</taxon>
        <taxon>Parabasalia</taxon>
        <taxon>Trichomonadida</taxon>
        <taxon>Trichomonadidae</taxon>
        <taxon>Trichomonas</taxon>
    </lineage>
</organism>
<keyword evidence="3" id="KW-1185">Reference proteome</keyword>
<dbReference type="KEGG" id="tva:4748044"/>
<keyword evidence="1" id="KW-0175">Coiled coil</keyword>
<reference evidence="2" key="1">
    <citation type="submission" date="2006-10" db="EMBL/GenBank/DDBJ databases">
        <authorList>
            <person name="Amadeo P."/>
            <person name="Zhao Q."/>
            <person name="Wortman J."/>
            <person name="Fraser-Liggett C."/>
            <person name="Carlton J."/>
        </authorList>
    </citation>
    <scope>NUCLEOTIDE SEQUENCE</scope>
    <source>
        <strain evidence="2">G3</strain>
    </source>
</reference>
<dbReference type="AlphaFoldDB" id="A2FXL2"/>
<dbReference type="VEuPathDB" id="TrichDB:TVAG_435130"/>
<evidence type="ECO:0000256" key="1">
    <source>
        <dbReference type="SAM" id="Coils"/>
    </source>
</evidence>
<evidence type="ECO:0000313" key="2">
    <source>
        <dbReference type="EMBL" id="EAX90360.1"/>
    </source>
</evidence>
<accession>A2FXL2</accession>
<dbReference type="RefSeq" id="XP_001303290.1">
    <property type="nucleotide sequence ID" value="XM_001303289.1"/>
</dbReference>
<name>A2FXL2_TRIV3</name>
<evidence type="ECO:0000313" key="3">
    <source>
        <dbReference type="Proteomes" id="UP000001542"/>
    </source>
</evidence>
<dbReference type="EMBL" id="DS114115">
    <property type="protein sequence ID" value="EAX90360.1"/>
    <property type="molecule type" value="Genomic_DNA"/>
</dbReference>
<sequence>MSVFEQELLRTKLSRSQHTKDQEQIKDLEQSISTLKKNLHRTEHELEIMQSKYEYSQIALDQSKDQHVEEQRSKYVYIQDNVESILITLKRMERRFEKANYNK</sequence>
<proteinExistence type="predicted"/>
<gene>
    <name evidence="2" type="ORF">TVAG_435130</name>
</gene>
<protein>
    <submittedName>
        <fullName evidence="2">Uncharacterized protein</fullName>
    </submittedName>
</protein>
<reference evidence="2" key="2">
    <citation type="journal article" date="2007" name="Science">
        <title>Draft genome sequence of the sexually transmitted pathogen Trichomonas vaginalis.</title>
        <authorList>
            <person name="Carlton J.M."/>
            <person name="Hirt R.P."/>
            <person name="Silva J.C."/>
            <person name="Delcher A.L."/>
            <person name="Schatz M."/>
            <person name="Zhao Q."/>
            <person name="Wortman J.R."/>
            <person name="Bidwell S.L."/>
            <person name="Alsmark U.C.M."/>
            <person name="Besteiro S."/>
            <person name="Sicheritz-Ponten T."/>
            <person name="Noel C.J."/>
            <person name="Dacks J.B."/>
            <person name="Foster P.G."/>
            <person name="Simillion C."/>
            <person name="Van de Peer Y."/>
            <person name="Miranda-Saavedra D."/>
            <person name="Barton G.J."/>
            <person name="Westrop G.D."/>
            <person name="Mueller S."/>
            <person name="Dessi D."/>
            <person name="Fiori P.L."/>
            <person name="Ren Q."/>
            <person name="Paulsen I."/>
            <person name="Zhang H."/>
            <person name="Bastida-Corcuera F.D."/>
            <person name="Simoes-Barbosa A."/>
            <person name="Brown M.T."/>
            <person name="Hayes R.D."/>
            <person name="Mukherjee M."/>
            <person name="Okumura C.Y."/>
            <person name="Schneider R."/>
            <person name="Smith A.J."/>
            <person name="Vanacova S."/>
            <person name="Villalvazo M."/>
            <person name="Haas B.J."/>
            <person name="Pertea M."/>
            <person name="Feldblyum T.V."/>
            <person name="Utterback T.R."/>
            <person name="Shu C.L."/>
            <person name="Osoegawa K."/>
            <person name="de Jong P.J."/>
            <person name="Hrdy I."/>
            <person name="Horvathova L."/>
            <person name="Zubacova Z."/>
            <person name="Dolezal P."/>
            <person name="Malik S.B."/>
            <person name="Logsdon J.M. Jr."/>
            <person name="Henze K."/>
            <person name="Gupta A."/>
            <person name="Wang C.C."/>
            <person name="Dunne R.L."/>
            <person name="Upcroft J.A."/>
            <person name="Upcroft P."/>
            <person name="White O."/>
            <person name="Salzberg S.L."/>
            <person name="Tang P."/>
            <person name="Chiu C.-H."/>
            <person name="Lee Y.-S."/>
            <person name="Embley T.M."/>
            <person name="Coombs G.H."/>
            <person name="Mottram J.C."/>
            <person name="Tachezy J."/>
            <person name="Fraser-Liggett C.M."/>
            <person name="Johnson P.J."/>
        </authorList>
    </citation>
    <scope>NUCLEOTIDE SEQUENCE [LARGE SCALE GENOMIC DNA]</scope>
    <source>
        <strain evidence="2">G3</strain>
    </source>
</reference>